<evidence type="ECO:0000313" key="5">
    <source>
        <dbReference type="EMBL" id="OEV09606.1"/>
    </source>
</evidence>
<comment type="caution">
    <text evidence="5">The sequence shown here is derived from an EMBL/GenBank/DDBJ whole genome shotgun (WGS) entry which is preliminary data.</text>
</comment>
<dbReference type="AlphaFoldDB" id="A0A1E7L0A0"/>
<evidence type="ECO:0000256" key="3">
    <source>
        <dbReference type="ARBA" id="ARBA00023163"/>
    </source>
</evidence>
<dbReference type="GO" id="GO:0003700">
    <property type="term" value="F:DNA-binding transcription factor activity"/>
    <property type="evidence" value="ECO:0007669"/>
    <property type="project" value="TreeGrafter"/>
</dbReference>
<dbReference type="GO" id="GO:0000976">
    <property type="term" value="F:transcription cis-regulatory region binding"/>
    <property type="evidence" value="ECO:0007669"/>
    <property type="project" value="TreeGrafter"/>
</dbReference>
<dbReference type="RefSeq" id="WP_141747643.1">
    <property type="nucleotide sequence ID" value="NZ_LJGW01000357.1"/>
</dbReference>
<keyword evidence="1" id="KW-0805">Transcription regulation</keyword>
<sequence length="103" mass="10201">PLLDAGASAVVAASDTLALGCYRAVTNAGGTPGREVSVVGFDDSSVAPLLSPGLASVAQPLGDVGREAMRLLLARMSDPAKPPERVLLPPALVVRPSLGAASG</sequence>
<dbReference type="PANTHER" id="PTHR30146">
    <property type="entry name" value="LACI-RELATED TRANSCRIPTIONAL REPRESSOR"/>
    <property type="match status" value="1"/>
</dbReference>
<feature type="domain" description="Transcriptional regulator LacI/GalR-like sensor" evidence="4">
    <location>
        <begin position="8"/>
        <end position="97"/>
    </location>
</feature>
<evidence type="ECO:0000259" key="4">
    <source>
        <dbReference type="Pfam" id="PF13377"/>
    </source>
</evidence>
<gene>
    <name evidence="5" type="ORF">AN218_21250</name>
</gene>
<dbReference type="PATRIC" id="fig|518642.10.peg.5201"/>
<protein>
    <submittedName>
        <fullName evidence="5">Transcriptional regulator</fullName>
    </submittedName>
</protein>
<name>A0A1E7L0A0_9ACTN</name>
<proteinExistence type="predicted"/>
<keyword evidence="3" id="KW-0804">Transcription</keyword>
<evidence type="ECO:0000313" key="6">
    <source>
        <dbReference type="Proteomes" id="UP000176005"/>
    </source>
</evidence>
<dbReference type="PANTHER" id="PTHR30146:SF109">
    <property type="entry name" value="HTH-TYPE TRANSCRIPTIONAL REGULATOR GALS"/>
    <property type="match status" value="1"/>
</dbReference>
<dbReference type="Gene3D" id="3.40.50.2300">
    <property type="match status" value="1"/>
</dbReference>
<reference evidence="5 6" key="1">
    <citation type="journal article" date="2016" name="Front. Microbiol.">
        <title>Comparative Genomics Analysis of Streptomyces Species Reveals Their Adaptation to the Marine Environment and Their Diversity at the Genomic Level.</title>
        <authorList>
            <person name="Tian X."/>
            <person name="Zhang Z."/>
            <person name="Yang T."/>
            <person name="Chen M."/>
            <person name="Li J."/>
            <person name="Chen F."/>
            <person name="Yang J."/>
            <person name="Li W."/>
            <person name="Zhang B."/>
            <person name="Zhang Z."/>
            <person name="Wu J."/>
            <person name="Zhang C."/>
            <person name="Long L."/>
            <person name="Xiao J."/>
        </authorList>
    </citation>
    <scope>NUCLEOTIDE SEQUENCE [LARGE SCALE GENOMIC DNA]</scope>
    <source>
        <strain evidence="5 6">SCSIO 10429</strain>
    </source>
</reference>
<dbReference type="EMBL" id="LJGW01000357">
    <property type="protein sequence ID" value="OEV09606.1"/>
    <property type="molecule type" value="Genomic_DNA"/>
</dbReference>
<keyword evidence="2" id="KW-0238">DNA-binding</keyword>
<evidence type="ECO:0000256" key="2">
    <source>
        <dbReference type="ARBA" id="ARBA00023125"/>
    </source>
</evidence>
<evidence type="ECO:0000256" key="1">
    <source>
        <dbReference type="ARBA" id="ARBA00023015"/>
    </source>
</evidence>
<feature type="non-terminal residue" evidence="5">
    <location>
        <position position="1"/>
    </location>
</feature>
<dbReference type="Proteomes" id="UP000176005">
    <property type="component" value="Unassembled WGS sequence"/>
</dbReference>
<dbReference type="Pfam" id="PF13377">
    <property type="entry name" value="Peripla_BP_3"/>
    <property type="match status" value="1"/>
</dbReference>
<dbReference type="InterPro" id="IPR046335">
    <property type="entry name" value="LacI/GalR-like_sensor"/>
</dbReference>
<accession>A0A1E7L0A0</accession>
<dbReference type="SUPFAM" id="SSF53822">
    <property type="entry name" value="Periplasmic binding protein-like I"/>
    <property type="match status" value="1"/>
</dbReference>
<organism evidence="5 6">
    <name type="scientific">Streptomyces nanshensis</name>
    <dbReference type="NCBI Taxonomy" id="518642"/>
    <lineage>
        <taxon>Bacteria</taxon>
        <taxon>Bacillati</taxon>
        <taxon>Actinomycetota</taxon>
        <taxon>Actinomycetes</taxon>
        <taxon>Kitasatosporales</taxon>
        <taxon>Streptomycetaceae</taxon>
        <taxon>Streptomyces</taxon>
    </lineage>
</organism>
<keyword evidence="6" id="KW-1185">Reference proteome</keyword>
<dbReference type="InterPro" id="IPR028082">
    <property type="entry name" value="Peripla_BP_I"/>
</dbReference>